<dbReference type="EMBL" id="JAOYFB010000038">
    <property type="protein sequence ID" value="KAK4025432.1"/>
    <property type="molecule type" value="Genomic_DNA"/>
</dbReference>
<evidence type="ECO:0000313" key="2">
    <source>
        <dbReference type="Proteomes" id="UP001234178"/>
    </source>
</evidence>
<sequence>MWIASVYRLRKQKDVNKYQPNEEMAESAAHLVRVRCNIKRPSRCSFHFLLAEFDIKKGRADRDVNRPLIAAVSC</sequence>
<organism evidence="1 2">
    <name type="scientific">Daphnia magna</name>
    <dbReference type="NCBI Taxonomy" id="35525"/>
    <lineage>
        <taxon>Eukaryota</taxon>
        <taxon>Metazoa</taxon>
        <taxon>Ecdysozoa</taxon>
        <taxon>Arthropoda</taxon>
        <taxon>Crustacea</taxon>
        <taxon>Branchiopoda</taxon>
        <taxon>Diplostraca</taxon>
        <taxon>Cladocera</taxon>
        <taxon>Anomopoda</taxon>
        <taxon>Daphniidae</taxon>
        <taxon>Daphnia</taxon>
    </lineage>
</organism>
<proteinExistence type="predicted"/>
<comment type="caution">
    <text evidence="1">The sequence shown here is derived from an EMBL/GenBank/DDBJ whole genome shotgun (WGS) entry which is preliminary data.</text>
</comment>
<name>A0ABR0AJY4_9CRUS</name>
<accession>A0ABR0AJY4</accession>
<keyword evidence="2" id="KW-1185">Reference proteome</keyword>
<dbReference type="Proteomes" id="UP001234178">
    <property type="component" value="Unassembled WGS sequence"/>
</dbReference>
<gene>
    <name evidence="1" type="ORF">OUZ56_014501</name>
</gene>
<protein>
    <submittedName>
        <fullName evidence="1">Uncharacterized protein</fullName>
    </submittedName>
</protein>
<evidence type="ECO:0000313" key="1">
    <source>
        <dbReference type="EMBL" id="KAK4025432.1"/>
    </source>
</evidence>
<reference evidence="1 2" key="1">
    <citation type="journal article" date="2023" name="Nucleic Acids Res.">
        <title>The hologenome of Daphnia magna reveals possible DNA methylation and microbiome-mediated evolution of the host genome.</title>
        <authorList>
            <person name="Chaturvedi A."/>
            <person name="Li X."/>
            <person name="Dhandapani V."/>
            <person name="Marshall H."/>
            <person name="Kissane S."/>
            <person name="Cuenca-Cambronero M."/>
            <person name="Asole G."/>
            <person name="Calvet F."/>
            <person name="Ruiz-Romero M."/>
            <person name="Marangio P."/>
            <person name="Guigo R."/>
            <person name="Rago D."/>
            <person name="Mirbahai L."/>
            <person name="Eastwood N."/>
            <person name="Colbourne J.K."/>
            <person name="Zhou J."/>
            <person name="Mallon E."/>
            <person name="Orsini L."/>
        </authorList>
    </citation>
    <scope>NUCLEOTIDE SEQUENCE [LARGE SCALE GENOMIC DNA]</scope>
    <source>
        <strain evidence="1">LRV0_1</strain>
    </source>
</reference>